<keyword evidence="1" id="KW-1133">Transmembrane helix</keyword>
<evidence type="ECO:0000313" key="2">
    <source>
        <dbReference type="EMBL" id="KAJ7649327.1"/>
    </source>
</evidence>
<organism evidence="2 3">
    <name type="scientific">Mycena rosella</name>
    <name type="common">Pink bonnet</name>
    <name type="synonym">Agaricus rosellus</name>
    <dbReference type="NCBI Taxonomy" id="1033263"/>
    <lineage>
        <taxon>Eukaryota</taxon>
        <taxon>Fungi</taxon>
        <taxon>Dikarya</taxon>
        <taxon>Basidiomycota</taxon>
        <taxon>Agaricomycotina</taxon>
        <taxon>Agaricomycetes</taxon>
        <taxon>Agaricomycetidae</taxon>
        <taxon>Agaricales</taxon>
        <taxon>Marasmiineae</taxon>
        <taxon>Mycenaceae</taxon>
        <taxon>Mycena</taxon>
    </lineage>
</organism>
<comment type="caution">
    <text evidence="2">The sequence shown here is derived from an EMBL/GenBank/DDBJ whole genome shotgun (WGS) entry which is preliminary data.</text>
</comment>
<reference evidence="2" key="1">
    <citation type="submission" date="2023-03" db="EMBL/GenBank/DDBJ databases">
        <title>Massive genome expansion in bonnet fungi (Mycena s.s.) driven by repeated elements and novel gene families across ecological guilds.</title>
        <authorList>
            <consortium name="Lawrence Berkeley National Laboratory"/>
            <person name="Harder C.B."/>
            <person name="Miyauchi S."/>
            <person name="Viragh M."/>
            <person name="Kuo A."/>
            <person name="Thoen E."/>
            <person name="Andreopoulos B."/>
            <person name="Lu D."/>
            <person name="Skrede I."/>
            <person name="Drula E."/>
            <person name="Henrissat B."/>
            <person name="Morin E."/>
            <person name="Kohler A."/>
            <person name="Barry K."/>
            <person name="LaButti K."/>
            <person name="Morin E."/>
            <person name="Salamov A."/>
            <person name="Lipzen A."/>
            <person name="Mereny Z."/>
            <person name="Hegedus B."/>
            <person name="Baldrian P."/>
            <person name="Stursova M."/>
            <person name="Weitz H."/>
            <person name="Taylor A."/>
            <person name="Grigoriev I.V."/>
            <person name="Nagy L.G."/>
            <person name="Martin F."/>
            <person name="Kauserud H."/>
        </authorList>
    </citation>
    <scope>NUCLEOTIDE SEQUENCE</scope>
    <source>
        <strain evidence="2">CBHHK067</strain>
    </source>
</reference>
<sequence>MPFPQLNTVPQLYRCHIIWRSNKWILILPGLSMVATTVLGCITAMGLDITVHAPRVDFRTPLIIGAGTNAILMCLTAGRIWYIRQEAHIVNGTTTLRPRYNTAIAMILESGAI</sequence>
<dbReference type="EMBL" id="JARKIE010000364">
    <property type="protein sequence ID" value="KAJ7649327.1"/>
    <property type="molecule type" value="Genomic_DNA"/>
</dbReference>
<keyword evidence="1" id="KW-0812">Transmembrane</keyword>
<dbReference type="AlphaFoldDB" id="A0AAD7CI85"/>
<dbReference type="Proteomes" id="UP001221757">
    <property type="component" value="Unassembled WGS sequence"/>
</dbReference>
<name>A0AAD7CI85_MYCRO</name>
<gene>
    <name evidence="2" type="ORF">B0H17DRAFT_1102306</name>
</gene>
<feature type="transmembrane region" description="Helical" evidence="1">
    <location>
        <begin position="24"/>
        <end position="47"/>
    </location>
</feature>
<keyword evidence="1" id="KW-0472">Membrane</keyword>
<protein>
    <submittedName>
        <fullName evidence="2">Uncharacterized protein</fullName>
    </submittedName>
</protein>
<accession>A0AAD7CI85</accession>
<evidence type="ECO:0000256" key="1">
    <source>
        <dbReference type="SAM" id="Phobius"/>
    </source>
</evidence>
<keyword evidence="3" id="KW-1185">Reference proteome</keyword>
<evidence type="ECO:0000313" key="3">
    <source>
        <dbReference type="Proteomes" id="UP001221757"/>
    </source>
</evidence>
<proteinExistence type="predicted"/>
<feature type="transmembrane region" description="Helical" evidence="1">
    <location>
        <begin position="62"/>
        <end position="82"/>
    </location>
</feature>
<feature type="non-terminal residue" evidence="2">
    <location>
        <position position="113"/>
    </location>
</feature>